<protein>
    <submittedName>
        <fullName evidence="1">Uncharacterized protein</fullName>
    </submittedName>
</protein>
<reference evidence="1" key="2">
    <citation type="journal article" date="2007" name="Science">
        <title>Draft genome sequence of the sexually transmitted pathogen Trichomonas vaginalis.</title>
        <authorList>
            <person name="Carlton J.M."/>
            <person name="Hirt R.P."/>
            <person name="Silva J.C."/>
            <person name="Delcher A.L."/>
            <person name="Schatz M."/>
            <person name="Zhao Q."/>
            <person name="Wortman J.R."/>
            <person name="Bidwell S.L."/>
            <person name="Alsmark U.C.M."/>
            <person name="Besteiro S."/>
            <person name="Sicheritz-Ponten T."/>
            <person name="Noel C.J."/>
            <person name="Dacks J.B."/>
            <person name="Foster P.G."/>
            <person name="Simillion C."/>
            <person name="Van de Peer Y."/>
            <person name="Miranda-Saavedra D."/>
            <person name="Barton G.J."/>
            <person name="Westrop G.D."/>
            <person name="Mueller S."/>
            <person name="Dessi D."/>
            <person name="Fiori P.L."/>
            <person name="Ren Q."/>
            <person name="Paulsen I."/>
            <person name="Zhang H."/>
            <person name="Bastida-Corcuera F.D."/>
            <person name="Simoes-Barbosa A."/>
            <person name="Brown M.T."/>
            <person name="Hayes R.D."/>
            <person name="Mukherjee M."/>
            <person name="Okumura C.Y."/>
            <person name="Schneider R."/>
            <person name="Smith A.J."/>
            <person name="Vanacova S."/>
            <person name="Villalvazo M."/>
            <person name="Haas B.J."/>
            <person name="Pertea M."/>
            <person name="Feldblyum T.V."/>
            <person name="Utterback T.R."/>
            <person name="Shu C.L."/>
            <person name="Osoegawa K."/>
            <person name="de Jong P.J."/>
            <person name="Hrdy I."/>
            <person name="Horvathova L."/>
            <person name="Zubacova Z."/>
            <person name="Dolezal P."/>
            <person name="Malik S.B."/>
            <person name="Logsdon J.M. Jr."/>
            <person name="Henze K."/>
            <person name="Gupta A."/>
            <person name="Wang C.C."/>
            <person name="Dunne R.L."/>
            <person name="Upcroft J.A."/>
            <person name="Upcroft P."/>
            <person name="White O."/>
            <person name="Salzberg S.L."/>
            <person name="Tang P."/>
            <person name="Chiu C.-H."/>
            <person name="Lee Y.-S."/>
            <person name="Embley T.M."/>
            <person name="Coombs G.H."/>
            <person name="Mottram J.C."/>
            <person name="Tachezy J."/>
            <person name="Fraser-Liggett C.M."/>
            <person name="Johnson P.J."/>
        </authorList>
    </citation>
    <scope>NUCLEOTIDE SEQUENCE [LARGE SCALE GENOMIC DNA]</scope>
    <source>
        <strain evidence="1">G3</strain>
    </source>
</reference>
<evidence type="ECO:0000313" key="2">
    <source>
        <dbReference type="Proteomes" id="UP000001542"/>
    </source>
</evidence>
<dbReference type="KEGG" id="tva:4765547"/>
<organism evidence="1 2">
    <name type="scientific">Trichomonas vaginalis (strain ATCC PRA-98 / G3)</name>
    <dbReference type="NCBI Taxonomy" id="412133"/>
    <lineage>
        <taxon>Eukaryota</taxon>
        <taxon>Metamonada</taxon>
        <taxon>Parabasalia</taxon>
        <taxon>Trichomonadida</taxon>
        <taxon>Trichomonadidae</taxon>
        <taxon>Trichomonas</taxon>
    </lineage>
</organism>
<dbReference type="EMBL" id="DS113395">
    <property type="protein sequence ID" value="EAY07652.1"/>
    <property type="molecule type" value="Genomic_DNA"/>
</dbReference>
<reference evidence="1" key="1">
    <citation type="submission" date="2006-10" db="EMBL/GenBank/DDBJ databases">
        <authorList>
            <person name="Amadeo P."/>
            <person name="Zhao Q."/>
            <person name="Wortman J."/>
            <person name="Fraser-Liggett C."/>
            <person name="Carlton J."/>
        </authorList>
    </citation>
    <scope>NUCLEOTIDE SEQUENCE</scope>
    <source>
        <strain evidence="1">G3</strain>
    </source>
</reference>
<sequence>MDKFLLSFPFSKIDLNSPSLPIIDVLIIDVQFLQQNQQNSDNKQLYNLIQEIIEQIQPQHEIYLLTKRPLPVNDDSQENSQNFIDFLRNDVKSIRNSHCRIQFIEFDDNIELKSSLKFLYNSNFQYNYNTIIVSNAEIVLPLVLSDKWSRILLLNTIEVTNYFNFINYKFSCYNIDIIIRFIIKYLKIPTDKAIRDLIGIFALSKLNIDIFTVLNVYNQSYKQRQLVSEAFSFNKNQLINIVEKFGNIKGKSEDLSATKCKTIVSALESYLKCYLLGRNEKDAFNSFEGVNIAILTNYIRRDYSPDNNLQSNESIFTPKLELLQESSYISSQQGSHYFPSTDDGVQYVVIPKDKVFVIEILENSISQQKSELYIGHPVFVNWPSLYPALVSDVQTDSSFNHPYFKQKEQDKVVSVRPLVSINSSNTEFAFSDIEIKFPLSNCFNLKQFPEALERTEKNQAILEERPYFITKDGRFGYIKKENEKLLYFISKEKVPEFQSMPNETENVFKCSQVQNFQKIQSIYGKSFDKDKITVKQIMRSLPDKIEFDNTEFCVKFNEKIIWKLDTKYINSIQEEIASGSYDILLKFDQEEFKDDFPLESKIIHKIPKPGDSIVLSLYDGDYRFGKVIQTIPWIDKAIILPIFSLSSEEQVARIPVLVPYGSIFYLF</sequence>
<evidence type="ECO:0000313" key="1">
    <source>
        <dbReference type="EMBL" id="EAY07652.1"/>
    </source>
</evidence>
<dbReference type="RefSeq" id="XP_001319875.1">
    <property type="nucleotide sequence ID" value="XM_001319840.1"/>
</dbReference>
<dbReference type="InParanoid" id="A2EI92"/>
<dbReference type="AlphaFoldDB" id="A2EI92"/>
<keyword evidence="2" id="KW-1185">Reference proteome</keyword>
<name>A2EI92_TRIV3</name>
<proteinExistence type="predicted"/>
<dbReference type="VEuPathDB" id="TrichDB:TVAG_430180"/>
<dbReference type="Proteomes" id="UP000001542">
    <property type="component" value="Unassembled WGS sequence"/>
</dbReference>
<accession>A2EI92</accession>
<gene>
    <name evidence="1" type="ORF">TVAG_430180</name>
</gene>
<dbReference type="VEuPathDB" id="TrichDB:TVAGG3_0858560"/>